<accession>A0A4Y7SN18</accession>
<feature type="region of interest" description="Disordered" evidence="1">
    <location>
        <begin position="1"/>
        <end position="132"/>
    </location>
</feature>
<feature type="compositionally biased region" description="Basic and acidic residues" evidence="1">
    <location>
        <begin position="84"/>
        <end position="93"/>
    </location>
</feature>
<name>A0A4Y7SN18_COPMI</name>
<feature type="compositionally biased region" description="Basic and acidic residues" evidence="1">
    <location>
        <begin position="416"/>
        <end position="430"/>
    </location>
</feature>
<comment type="caution">
    <text evidence="2">The sequence shown here is derived from an EMBL/GenBank/DDBJ whole genome shotgun (WGS) entry which is preliminary data.</text>
</comment>
<reference evidence="2 3" key="1">
    <citation type="journal article" date="2019" name="Nat. Ecol. Evol.">
        <title>Megaphylogeny resolves global patterns of mushroom evolution.</title>
        <authorList>
            <person name="Varga T."/>
            <person name="Krizsan K."/>
            <person name="Foldi C."/>
            <person name="Dima B."/>
            <person name="Sanchez-Garcia M."/>
            <person name="Sanchez-Ramirez S."/>
            <person name="Szollosi G.J."/>
            <person name="Szarkandi J.G."/>
            <person name="Papp V."/>
            <person name="Albert L."/>
            <person name="Andreopoulos W."/>
            <person name="Angelini C."/>
            <person name="Antonin V."/>
            <person name="Barry K.W."/>
            <person name="Bougher N.L."/>
            <person name="Buchanan P."/>
            <person name="Buyck B."/>
            <person name="Bense V."/>
            <person name="Catcheside P."/>
            <person name="Chovatia M."/>
            <person name="Cooper J."/>
            <person name="Damon W."/>
            <person name="Desjardin D."/>
            <person name="Finy P."/>
            <person name="Geml J."/>
            <person name="Haridas S."/>
            <person name="Hughes K."/>
            <person name="Justo A."/>
            <person name="Karasinski D."/>
            <person name="Kautmanova I."/>
            <person name="Kiss B."/>
            <person name="Kocsube S."/>
            <person name="Kotiranta H."/>
            <person name="LaButti K.M."/>
            <person name="Lechner B.E."/>
            <person name="Liimatainen K."/>
            <person name="Lipzen A."/>
            <person name="Lukacs Z."/>
            <person name="Mihaltcheva S."/>
            <person name="Morgado L.N."/>
            <person name="Niskanen T."/>
            <person name="Noordeloos M.E."/>
            <person name="Ohm R.A."/>
            <person name="Ortiz-Santana B."/>
            <person name="Ovrebo C."/>
            <person name="Racz N."/>
            <person name="Riley R."/>
            <person name="Savchenko A."/>
            <person name="Shiryaev A."/>
            <person name="Soop K."/>
            <person name="Spirin V."/>
            <person name="Szebenyi C."/>
            <person name="Tomsovsky M."/>
            <person name="Tulloss R.E."/>
            <person name="Uehling J."/>
            <person name="Grigoriev I.V."/>
            <person name="Vagvolgyi C."/>
            <person name="Papp T."/>
            <person name="Martin F.M."/>
            <person name="Miettinen O."/>
            <person name="Hibbett D.S."/>
            <person name="Nagy L.G."/>
        </authorList>
    </citation>
    <scope>NUCLEOTIDE SEQUENCE [LARGE SCALE GENOMIC DNA]</scope>
    <source>
        <strain evidence="2 3">FP101781</strain>
    </source>
</reference>
<dbReference type="Proteomes" id="UP000298030">
    <property type="component" value="Unassembled WGS sequence"/>
</dbReference>
<keyword evidence="3" id="KW-1185">Reference proteome</keyword>
<feature type="compositionally biased region" description="Low complexity" evidence="1">
    <location>
        <begin position="25"/>
        <end position="41"/>
    </location>
</feature>
<feature type="region of interest" description="Disordered" evidence="1">
    <location>
        <begin position="335"/>
        <end position="430"/>
    </location>
</feature>
<dbReference type="AlphaFoldDB" id="A0A4Y7SN18"/>
<protein>
    <submittedName>
        <fullName evidence="2">Uncharacterized protein</fullName>
    </submittedName>
</protein>
<proteinExistence type="predicted"/>
<sequence>MKFLSRKKSSSSIRSTATLWSNRRAGASSTSLNLTTAATTGSREEETLDSLIQASERARAASSRLAAKHGVALPPAPSTTSFSGRDKQVRSPSEKGPAPPSHLRSSPGRQRSRLAEEDDAVPSHYAEPPPEYQTWYHTEGAAFQKYRYVSKSGIRRTQLRAPPLPVPRQMDNTPATRLGTTFSNSSRPSLALPERAPTPPSPYSHSRMARSTPDLSSTPRATPVSSRSVAFSPANRDIVHSVLQIRLWDSDDQPSPLERDSQVVVRRTVRDVDAPWELGCKVDEVKGHVRFSEDEGAFCGQEALQEGWRWLEIMLFVAMVRRTFPFNKYFHNADMQSSSSANTENPFTRPLEPGSDNTPSKIKVATGPPQNSSVLVGPPLSRREKGGNENGSTVNDSKPSEEQQTQEEPDYPPIPRELEEVSRQTEAGLKDAIRNFMAKGHAALKPDVKDPSRG</sequence>
<evidence type="ECO:0000313" key="2">
    <source>
        <dbReference type="EMBL" id="TEB23048.1"/>
    </source>
</evidence>
<dbReference type="EMBL" id="QPFP01000082">
    <property type="protein sequence ID" value="TEB23048.1"/>
    <property type="molecule type" value="Genomic_DNA"/>
</dbReference>
<organism evidence="2 3">
    <name type="scientific">Coprinellus micaceus</name>
    <name type="common">Glistening ink-cap mushroom</name>
    <name type="synonym">Coprinus micaceus</name>
    <dbReference type="NCBI Taxonomy" id="71717"/>
    <lineage>
        <taxon>Eukaryota</taxon>
        <taxon>Fungi</taxon>
        <taxon>Dikarya</taxon>
        <taxon>Basidiomycota</taxon>
        <taxon>Agaricomycotina</taxon>
        <taxon>Agaricomycetes</taxon>
        <taxon>Agaricomycetidae</taxon>
        <taxon>Agaricales</taxon>
        <taxon>Agaricineae</taxon>
        <taxon>Psathyrellaceae</taxon>
        <taxon>Coprinellus</taxon>
    </lineage>
</organism>
<feature type="region of interest" description="Disordered" evidence="1">
    <location>
        <begin position="158"/>
        <end position="229"/>
    </location>
</feature>
<evidence type="ECO:0000313" key="3">
    <source>
        <dbReference type="Proteomes" id="UP000298030"/>
    </source>
</evidence>
<feature type="compositionally biased region" description="Polar residues" evidence="1">
    <location>
        <begin position="335"/>
        <end position="346"/>
    </location>
</feature>
<feature type="compositionally biased region" description="Polar residues" evidence="1">
    <location>
        <begin position="213"/>
        <end position="229"/>
    </location>
</feature>
<gene>
    <name evidence="2" type="ORF">FA13DRAFT_1715596</name>
</gene>
<evidence type="ECO:0000256" key="1">
    <source>
        <dbReference type="SAM" id="MobiDB-lite"/>
    </source>
</evidence>
<feature type="compositionally biased region" description="Polar residues" evidence="1">
    <location>
        <begin position="170"/>
        <end position="188"/>
    </location>
</feature>